<comment type="catalytic activity">
    <reaction evidence="19 20">
        <text>UDP-N-acetyl-alpha-D-muramate + NADP(+) = UDP-N-acetyl-3-O-(1-carboxyvinyl)-alpha-D-glucosamine + NADPH + H(+)</text>
        <dbReference type="Rhea" id="RHEA:12248"/>
        <dbReference type="ChEBI" id="CHEBI:15378"/>
        <dbReference type="ChEBI" id="CHEBI:57783"/>
        <dbReference type="ChEBI" id="CHEBI:58349"/>
        <dbReference type="ChEBI" id="CHEBI:68483"/>
        <dbReference type="ChEBI" id="CHEBI:70757"/>
        <dbReference type="EC" id="1.3.1.98"/>
    </reaction>
</comment>
<accession>A0A437QEM5</accession>
<protein>
    <recommendedName>
        <fullName evidence="7 20">UDP-N-acetylenolpyruvoylglucosamine reductase</fullName>
        <ecNumber evidence="6 20">1.3.1.98</ecNumber>
    </recommendedName>
    <alternativeName>
        <fullName evidence="18 20">UDP-N-acetylmuramate dehydrogenase</fullName>
    </alternativeName>
</protein>
<dbReference type="Gene3D" id="3.90.78.10">
    <property type="entry name" value="UDP-N-acetylenolpyruvoylglucosamine reductase, C-terminal domain"/>
    <property type="match status" value="1"/>
</dbReference>
<dbReference type="Pfam" id="PF01565">
    <property type="entry name" value="FAD_binding_4"/>
    <property type="match status" value="1"/>
</dbReference>
<keyword evidence="14 20" id="KW-0573">Peptidoglycan synthesis</keyword>
<evidence type="ECO:0000256" key="4">
    <source>
        <dbReference type="ARBA" id="ARBA00004752"/>
    </source>
</evidence>
<dbReference type="Gene3D" id="3.30.43.10">
    <property type="entry name" value="Uridine Diphospho-n-acetylenolpyruvylglucosamine Reductase, domain 2"/>
    <property type="match status" value="1"/>
</dbReference>
<dbReference type="InterPro" id="IPR011601">
    <property type="entry name" value="MurB_C"/>
</dbReference>
<evidence type="ECO:0000256" key="11">
    <source>
        <dbReference type="ARBA" id="ARBA00022827"/>
    </source>
</evidence>
<dbReference type="PANTHER" id="PTHR21071">
    <property type="entry name" value="UDP-N-ACETYLENOLPYRUVOYLGLUCOSAMINE REDUCTASE"/>
    <property type="match status" value="1"/>
</dbReference>
<evidence type="ECO:0000259" key="21">
    <source>
        <dbReference type="PROSITE" id="PS51387"/>
    </source>
</evidence>
<dbReference type="GO" id="GO:0071949">
    <property type="term" value="F:FAD binding"/>
    <property type="evidence" value="ECO:0007669"/>
    <property type="project" value="InterPro"/>
</dbReference>
<evidence type="ECO:0000256" key="9">
    <source>
        <dbReference type="ARBA" id="ARBA00022618"/>
    </source>
</evidence>
<evidence type="ECO:0000256" key="8">
    <source>
        <dbReference type="ARBA" id="ARBA00022490"/>
    </source>
</evidence>
<comment type="function">
    <text evidence="2 20">Cell wall formation.</text>
</comment>
<evidence type="ECO:0000256" key="20">
    <source>
        <dbReference type="HAMAP-Rule" id="MF_00037"/>
    </source>
</evidence>
<keyword evidence="10 20" id="KW-0285">Flavoprotein</keyword>
<dbReference type="PANTHER" id="PTHR21071:SF4">
    <property type="entry name" value="UDP-N-ACETYLENOLPYRUVOYLGLUCOSAMINE REDUCTASE"/>
    <property type="match status" value="1"/>
</dbReference>
<dbReference type="NCBIfam" id="NF000755">
    <property type="entry name" value="PRK00046.1"/>
    <property type="match status" value="1"/>
</dbReference>
<feature type="domain" description="FAD-binding PCMH-type" evidence="21">
    <location>
        <begin position="7"/>
        <end position="182"/>
    </location>
</feature>
<dbReference type="Pfam" id="PF02873">
    <property type="entry name" value="MurB_C"/>
    <property type="match status" value="1"/>
</dbReference>
<dbReference type="InterPro" id="IPR036318">
    <property type="entry name" value="FAD-bd_PCMH-like_sf"/>
</dbReference>
<comment type="caution">
    <text evidence="22">The sequence shown here is derived from an EMBL/GenBank/DDBJ whole genome shotgun (WGS) entry which is preliminary data.</text>
</comment>
<name>A0A437QEM5_9GAMM</name>
<dbReference type="EC" id="1.3.1.98" evidence="6 20"/>
<dbReference type="GO" id="GO:0071555">
    <property type="term" value="P:cell wall organization"/>
    <property type="evidence" value="ECO:0007669"/>
    <property type="project" value="UniProtKB-KW"/>
</dbReference>
<dbReference type="UniPathway" id="UPA00219"/>
<evidence type="ECO:0000256" key="12">
    <source>
        <dbReference type="ARBA" id="ARBA00022857"/>
    </source>
</evidence>
<organism evidence="22 23">
    <name type="scientific">Rheinheimera riviphila</name>
    <dbReference type="NCBI Taxonomy" id="1834037"/>
    <lineage>
        <taxon>Bacteria</taxon>
        <taxon>Pseudomonadati</taxon>
        <taxon>Pseudomonadota</taxon>
        <taxon>Gammaproteobacteria</taxon>
        <taxon>Chromatiales</taxon>
        <taxon>Chromatiaceae</taxon>
        <taxon>Rheinheimera</taxon>
    </lineage>
</organism>
<dbReference type="SUPFAM" id="SSF56194">
    <property type="entry name" value="Uridine diphospho-N-Acetylenolpyruvylglucosamine reductase, MurB, C-terminal domain"/>
    <property type="match status" value="1"/>
</dbReference>
<evidence type="ECO:0000256" key="5">
    <source>
        <dbReference type="ARBA" id="ARBA00010485"/>
    </source>
</evidence>
<dbReference type="Gene3D" id="3.30.465.10">
    <property type="match status" value="1"/>
</dbReference>
<keyword evidence="23" id="KW-1185">Reference proteome</keyword>
<evidence type="ECO:0000256" key="3">
    <source>
        <dbReference type="ARBA" id="ARBA00004496"/>
    </source>
</evidence>
<dbReference type="GO" id="GO:0009252">
    <property type="term" value="P:peptidoglycan biosynthetic process"/>
    <property type="evidence" value="ECO:0007669"/>
    <property type="project" value="UniProtKB-UniRule"/>
</dbReference>
<evidence type="ECO:0000313" key="23">
    <source>
        <dbReference type="Proteomes" id="UP000283077"/>
    </source>
</evidence>
<keyword evidence="15 20" id="KW-0560">Oxidoreductase</keyword>
<evidence type="ECO:0000256" key="2">
    <source>
        <dbReference type="ARBA" id="ARBA00003921"/>
    </source>
</evidence>
<evidence type="ECO:0000256" key="10">
    <source>
        <dbReference type="ARBA" id="ARBA00022630"/>
    </source>
</evidence>
<keyword evidence="12 20" id="KW-0521">NADP</keyword>
<dbReference type="InterPro" id="IPR006094">
    <property type="entry name" value="Oxid_FAD_bind_N"/>
</dbReference>
<evidence type="ECO:0000313" key="22">
    <source>
        <dbReference type="EMBL" id="RVU32997.1"/>
    </source>
</evidence>
<reference evidence="22 23" key="1">
    <citation type="submission" date="2019-01" db="EMBL/GenBank/DDBJ databases">
        <authorList>
            <person name="Chen W.-M."/>
        </authorList>
    </citation>
    <scope>NUCLEOTIDE SEQUENCE [LARGE SCALE GENOMIC DNA]</scope>
    <source>
        <strain evidence="22 23">KYPC3</strain>
    </source>
</reference>
<dbReference type="AlphaFoldDB" id="A0A437QEM5"/>
<comment type="similarity">
    <text evidence="5 20">Belongs to the MurB family.</text>
</comment>
<evidence type="ECO:0000256" key="1">
    <source>
        <dbReference type="ARBA" id="ARBA00001974"/>
    </source>
</evidence>
<proteinExistence type="inferred from homology"/>
<dbReference type="GO" id="GO:0008360">
    <property type="term" value="P:regulation of cell shape"/>
    <property type="evidence" value="ECO:0007669"/>
    <property type="project" value="UniProtKB-KW"/>
</dbReference>
<dbReference type="HAMAP" id="MF_00037">
    <property type="entry name" value="MurB"/>
    <property type="match status" value="1"/>
</dbReference>
<keyword evidence="9 20" id="KW-0132">Cell division</keyword>
<sequence length="331" mass="36855">MQQLLAQDARRYSTFRLAATLSQVIKISSLAELQRYQPLQPPLVLGEGSNCIFLSDWHTDILRFVADSVIRNQQGETLMLHVEAGCNWHQLVQNTVAEGWWGLENLALIPGSVGAAPVQNIGAYGVEMADCCTYVDFFHWQTKSVQRLSREECVFGYRDSIFKHSFAGKGVIVAVGFQLQRKGVPRLSYKGLDHLPLDSRPLDVMHAVIAVRQSKLPDPATLANCGSFFKNPLLSANQFQALIEKHPTLPHYPQPDSQVKVAAAWLIEQAGLKGHRIGDVACYPLQPLVLVNYGAGTSAQLSELIQLIQRSVQQMFDILLEPEVRLLTQDD</sequence>
<dbReference type="InterPro" id="IPR016167">
    <property type="entry name" value="FAD-bd_PCMH_sub1"/>
</dbReference>
<dbReference type="GO" id="GO:0051301">
    <property type="term" value="P:cell division"/>
    <property type="evidence" value="ECO:0007669"/>
    <property type="project" value="UniProtKB-KW"/>
</dbReference>
<dbReference type="InterPro" id="IPR016166">
    <property type="entry name" value="FAD-bd_PCMH"/>
</dbReference>
<comment type="subcellular location">
    <subcellularLocation>
        <location evidence="3 20">Cytoplasm</location>
    </subcellularLocation>
</comment>
<keyword evidence="17 20" id="KW-0961">Cell wall biogenesis/degradation</keyword>
<comment type="cofactor">
    <cofactor evidence="1 20">
        <name>FAD</name>
        <dbReference type="ChEBI" id="CHEBI:57692"/>
    </cofactor>
</comment>
<dbReference type="InterPro" id="IPR016169">
    <property type="entry name" value="FAD-bd_PCMH_sub2"/>
</dbReference>
<evidence type="ECO:0000256" key="7">
    <source>
        <dbReference type="ARBA" id="ARBA00015188"/>
    </source>
</evidence>
<keyword evidence="16 20" id="KW-0131">Cell cycle</keyword>
<evidence type="ECO:0000256" key="15">
    <source>
        <dbReference type="ARBA" id="ARBA00023002"/>
    </source>
</evidence>
<dbReference type="EMBL" id="SACS01000029">
    <property type="protein sequence ID" value="RVU32997.1"/>
    <property type="molecule type" value="Genomic_DNA"/>
</dbReference>
<dbReference type="PROSITE" id="PS51387">
    <property type="entry name" value="FAD_PCMH"/>
    <property type="match status" value="1"/>
</dbReference>
<dbReference type="SUPFAM" id="SSF56176">
    <property type="entry name" value="FAD-binding/transporter-associated domain-like"/>
    <property type="match status" value="1"/>
</dbReference>
<keyword evidence="8 20" id="KW-0963">Cytoplasm</keyword>
<dbReference type="InterPro" id="IPR003170">
    <property type="entry name" value="MurB"/>
</dbReference>
<evidence type="ECO:0000256" key="18">
    <source>
        <dbReference type="ARBA" id="ARBA00031026"/>
    </source>
</evidence>
<dbReference type="GO" id="GO:0008762">
    <property type="term" value="F:UDP-N-acetylmuramate dehydrogenase activity"/>
    <property type="evidence" value="ECO:0007669"/>
    <property type="project" value="UniProtKB-UniRule"/>
</dbReference>
<dbReference type="RefSeq" id="WP_127700857.1">
    <property type="nucleotide sequence ID" value="NZ_SACS01000029.1"/>
</dbReference>
<dbReference type="Proteomes" id="UP000283077">
    <property type="component" value="Unassembled WGS sequence"/>
</dbReference>
<feature type="active site" description="Proton donor" evidence="20">
    <location>
        <position position="227"/>
    </location>
</feature>
<feature type="active site" evidence="20">
    <location>
        <position position="158"/>
    </location>
</feature>
<evidence type="ECO:0000256" key="19">
    <source>
        <dbReference type="ARBA" id="ARBA00048914"/>
    </source>
</evidence>
<evidence type="ECO:0000256" key="16">
    <source>
        <dbReference type="ARBA" id="ARBA00023306"/>
    </source>
</evidence>
<dbReference type="GO" id="GO:0005829">
    <property type="term" value="C:cytosol"/>
    <property type="evidence" value="ECO:0007669"/>
    <property type="project" value="TreeGrafter"/>
</dbReference>
<dbReference type="InterPro" id="IPR036635">
    <property type="entry name" value="MurB_C_sf"/>
</dbReference>
<feature type="active site" evidence="20">
    <location>
        <position position="323"/>
    </location>
</feature>
<keyword evidence="13 20" id="KW-0133">Cell shape</keyword>
<keyword evidence="11 20" id="KW-0274">FAD</keyword>
<evidence type="ECO:0000256" key="6">
    <source>
        <dbReference type="ARBA" id="ARBA00012518"/>
    </source>
</evidence>
<comment type="pathway">
    <text evidence="4 20">Cell wall biogenesis; peptidoglycan biosynthesis.</text>
</comment>
<evidence type="ECO:0000256" key="13">
    <source>
        <dbReference type="ARBA" id="ARBA00022960"/>
    </source>
</evidence>
<evidence type="ECO:0000256" key="14">
    <source>
        <dbReference type="ARBA" id="ARBA00022984"/>
    </source>
</evidence>
<dbReference type="NCBIfam" id="TIGR00179">
    <property type="entry name" value="murB"/>
    <property type="match status" value="1"/>
</dbReference>
<gene>
    <name evidence="20" type="primary">murB</name>
    <name evidence="22" type="ORF">EOE67_18595</name>
</gene>
<evidence type="ECO:0000256" key="17">
    <source>
        <dbReference type="ARBA" id="ARBA00023316"/>
    </source>
</evidence>
<dbReference type="OrthoDB" id="9804753at2"/>